<sequence length="263" mass="29824">MRQHPIPQNILDVEFKLFTKFTLKEFAYLAIGLGFGGLMIYLTVKEIIPGILGIPVFIFSSIAGIFLALVPINDQDADTFIKNYLTAITSPTQRVWMNKKIRDERAKPLIKPTKDGSLVHKETPEKPKIIGASQIPEPTEQEEEKIQEPTVITSPSVLQINSENISAYQFNIKTLDSLPGNINIWLCTKAMTPVPNVIAYLKNREGKVLYANKTGPNGYFLTNKMWDPEIYTLEFQHPQFQFPKVQLILVDKNVKLPIKINNI</sequence>
<dbReference type="AlphaFoldDB" id="A0A0G0C7F9"/>
<organism evidence="2 3">
    <name type="scientific">candidate division WS6 bacterium GW2011_GWF1_35_23</name>
    <dbReference type="NCBI Taxonomy" id="1619097"/>
    <lineage>
        <taxon>Bacteria</taxon>
        <taxon>Candidatus Dojkabacteria</taxon>
    </lineage>
</organism>
<comment type="caution">
    <text evidence="2">The sequence shown here is derived from an EMBL/GenBank/DDBJ whole genome shotgun (WGS) entry which is preliminary data.</text>
</comment>
<dbReference type="Pfam" id="PF12666">
    <property type="entry name" value="PrgI"/>
    <property type="match status" value="1"/>
</dbReference>
<gene>
    <name evidence="2" type="ORF">UR73_C0014G0001</name>
</gene>
<keyword evidence="1" id="KW-0472">Membrane</keyword>
<evidence type="ECO:0008006" key="4">
    <source>
        <dbReference type="Google" id="ProtNLM"/>
    </source>
</evidence>
<dbReference type="EMBL" id="LBQH01000014">
    <property type="protein sequence ID" value="KKP77649.1"/>
    <property type="molecule type" value="Genomic_DNA"/>
</dbReference>
<dbReference type="Proteomes" id="UP000034816">
    <property type="component" value="Unassembled WGS sequence"/>
</dbReference>
<name>A0A0G0C7F9_9BACT</name>
<evidence type="ECO:0000313" key="2">
    <source>
        <dbReference type="EMBL" id="KKP77649.1"/>
    </source>
</evidence>
<protein>
    <recommendedName>
        <fullName evidence="4">PrgI family protein</fullName>
    </recommendedName>
</protein>
<dbReference type="InterPro" id="IPR024414">
    <property type="entry name" value="Uncharacterised_PrgI"/>
</dbReference>
<feature type="transmembrane region" description="Helical" evidence="1">
    <location>
        <begin position="51"/>
        <end position="72"/>
    </location>
</feature>
<keyword evidence="1" id="KW-0812">Transmembrane</keyword>
<evidence type="ECO:0000313" key="3">
    <source>
        <dbReference type="Proteomes" id="UP000034816"/>
    </source>
</evidence>
<accession>A0A0G0C7F9</accession>
<feature type="transmembrane region" description="Helical" evidence="1">
    <location>
        <begin position="26"/>
        <end position="44"/>
    </location>
</feature>
<reference evidence="2 3" key="1">
    <citation type="journal article" date="2015" name="Nature">
        <title>rRNA introns, odd ribosomes, and small enigmatic genomes across a large radiation of phyla.</title>
        <authorList>
            <person name="Brown C.T."/>
            <person name="Hug L.A."/>
            <person name="Thomas B.C."/>
            <person name="Sharon I."/>
            <person name="Castelle C.J."/>
            <person name="Singh A."/>
            <person name="Wilkins M.J."/>
            <person name="Williams K.H."/>
            <person name="Banfield J.F."/>
        </authorList>
    </citation>
    <scope>NUCLEOTIDE SEQUENCE [LARGE SCALE GENOMIC DNA]</scope>
</reference>
<evidence type="ECO:0000256" key="1">
    <source>
        <dbReference type="SAM" id="Phobius"/>
    </source>
</evidence>
<proteinExistence type="predicted"/>
<keyword evidence="1" id="KW-1133">Transmembrane helix</keyword>